<dbReference type="InterPro" id="IPR004619">
    <property type="entry name" value="Type_III_PanK"/>
</dbReference>
<evidence type="ECO:0000256" key="7">
    <source>
        <dbReference type="ARBA" id="ARBA00022490"/>
    </source>
</evidence>
<dbReference type="GO" id="GO:0005737">
    <property type="term" value="C:cytoplasm"/>
    <property type="evidence" value="ECO:0007669"/>
    <property type="project" value="UniProtKB-SubCell"/>
</dbReference>
<keyword evidence="10 16" id="KW-0418">Kinase</keyword>
<evidence type="ECO:0000256" key="16">
    <source>
        <dbReference type="HAMAP-Rule" id="MF_01274"/>
    </source>
</evidence>
<evidence type="ECO:0000256" key="6">
    <source>
        <dbReference type="ARBA" id="ARBA00012102"/>
    </source>
</evidence>
<dbReference type="Gene3D" id="3.30.420.40">
    <property type="match status" value="2"/>
</dbReference>
<dbReference type="EMBL" id="FOFU01000005">
    <property type="protein sequence ID" value="SEQ49831.1"/>
    <property type="molecule type" value="Genomic_DNA"/>
</dbReference>
<dbReference type="RefSeq" id="WP_074643595.1">
    <property type="nucleotide sequence ID" value="NZ_FOFU01000005.1"/>
</dbReference>
<dbReference type="NCBIfam" id="NF009855">
    <property type="entry name" value="PRK13321.1"/>
    <property type="match status" value="1"/>
</dbReference>
<feature type="binding site" evidence="16">
    <location>
        <position position="100"/>
    </location>
    <ligand>
        <name>substrate</name>
    </ligand>
</feature>
<comment type="subunit">
    <text evidence="5 16">Homodimer.</text>
</comment>
<keyword evidence="9 16" id="KW-0547">Nucleotide-binding</keyword>
<keyword evidence="18" id="KW-1185">Reference proteome</keyword>
<dbReference type="GO" id="GO:0046872">
    <property type="term" value="F:metal ion binding"/>
    <property type="evidence" value="ECO:0007669"/>
    <property type="project" value="UniProtKB-KW"/>
</dbReference>
<evidence type="ECO:0000256" key="3">
    <source>
        <dbReference type="ARBA" id="ARBA00004496"/>
    </source>
</evidence>
<dbReference type="PANTHER" id="PTHR34265:SF1">
    <property type="entry name" value="TYPE III PANTOTHENATE KINASE"/>
    <property type="match status" value="1"/>
</dbReference>
<feature type="binding site" evidence="16">
    <location>
        <position position="185"/>
    </location>
    <ligand>
        <name>substrate</name>
    </ligand>
</feature>
<dbReference type="PANTHER" id="PTHR34265">
    <property type="entry name" value="TYPE III PANTOTHENATE KINASE"/>
    <property type="match status" value="1"/>
</dbReference>
<name>A0A1H9GID1_9SPIR</name>
<comment type="cofactor">
    <cofactor evidence="16">
        <name>NH4(+)</name>
        <dbReference type="ChEBI" id="CHEBI:28938"/>
    </cofactor>
    <cofactor evidence="16">
        <name>K(+)</name>
        <dbReference type="ChEBI" id="CHEBI:29103"/>
    </cofactor>
    <text evidence="16">A monovalent cation. Ammonium or potassium.</text>
</comment>
<dbReference type="UniPathway" id="UPA00241">
    <property type="reaction ID" value="UER00352"/>
</dbReference>
<dbReference type="Pfam" id="PF03309">
    <property type="entry name" value="Pan_kinase"/>
    <property type="match status" value="1"/>
</dbReference>
<dbReference type="OrthoDB" id="9804707at2"/>
<comment type="similarity">
    <text evidence="14 16">Belongs to the type III pantothenate kinase family.</text>
</comment>
<evidence type="ECO:0000256" key="8">
    <source>
        <dbReference type="ARBA" id="ARBA00022679"/>
    </source>
</evidence>
<sequence>MILTIDVGNTSTAFGLFEGDNCVLRFRRTTNVNSSSDETGVFLRSVLRENGFDWQKIEKIGCCSVVPSVNHSLANACAKYLGHEPLFIQAGIKTGLKLRYSNPKEIGADLIAAAMGAVAVYPGKNLIIIDMGTATTAELVSKDKEFLGGIIMPGLKISVDALAGGTANLTSVEIMKPEHVYGSSTTEAIQAGLYYGTAGSIKEFCHLFKKNVFHGEDAVIIGTGGFARTFEDYNLFDEIIPGLVLAGVKKALELN</sequence>
<dbReference type="HAMAP" id="MF_01274">
    <property type="entry name" value="Pantothen_kinase_3"/>
    <property type="match status" value="1"/>
</dbReference>
<comment type="subcellular location">
    <subcellularLocation>
        <location evidence="3 16">Cytoplasm</location>
    </subcellularLocation>
</comment>
<evidence type="ECO:0000256" key="12">
    <source>
        <dbReference type="ARBA" id="ARBA00022958"/>
    </source>
</evidence>
<dbReference type="STRING" id="163.SAMN04487775_10180"/>
<organism evidence="17 18">
    <name type="scientific">Treponema bryantii</name>
    <dbReference type="NCBI Taxonomy" id="163"/>
    <lineage>
        <taxon>Bacteria</taxon>
        <taxon>Pseudomonadati</taxon>
        <taxon>Spirochaetota</taxon>
        <taxon>Spirochaetia</taxon>
        <taxon>Spirochaetales</taxon>
        <taxon>Treponemataceae</taxon>
        <taxon>Treponema</taxon>
    </lineage>
</organism>
<dbReference type="InterPro" id="IPR043129">
    <property type="entry name" value="ATPase_NBD"/>
</dbReference>
<evidence type="ECO:0000256" key="14">
    <source>
        <dbReference type="ARBA" id="ARBA00038036"/>
    </source>
</evidence>
<dbReference type="EC" id="2.7.1.33" evidence="6 16"/>
<evidence type="ECO:0000256" key="2">
    <source>
        <dbReference type="ARBA" id="ARBA00001958"/>
    </source>
</evidence>
<dbReference type="GO" id="GO:0015937">
    <property type="term" value="P:coenzyme A biosynthetic process"/>
    <property type="evidence" value="ECO:0007669"/>
    <property type="project" value="UniProtKB-UniRule"/>
</dbReference>
<keyword evidence="16" id="KW-0479">Metal-binding</keyword>
<evidence type="ECO:0000256" key="4">
    <source>
        <dbReference type="ARBA" id="ARBA00005225"/>
    </source>
</evidence>
<comment type="function">
    <text evidence="16">Catalyzes the phosphorylation of pantothenate (Pan), the first step in CoA biosynthesis.</text>
</comment>
<feature type="binding site" evidence="16">
    <location>
        <begin position="107"/>
        <end position="110"/>
    </location>
    <ligand>
        <name>substrate</name>
    </ligand>
</feature>
<keyword evidence="11 16" id="KW-0067">ATP-binding</keyword>
<comment type="cofactor">
    <cofactor evidence="2">
        <name>K(+)</name>
        <dbReference type="ChEBI" id="CHEBI:29103"/>
    </cofactor>
</comment>
<evidence type="ECO:0000313" key="17">
    <source>
        <dbReference type="EMBL" id="SEQ49831.1"/>
    </source>
</evidence>
<keyword evidence="13 16" id="KW-0173">Coenzyme A biosynthesis</keyword>
<evidence type="ECO:0000256" key="10">
    <source>
        <dbReference type="ARBA" id="ARBA00022777"/>
    </source>
</evidence>
<evidence type="ECO:0000256" key="9">
    <source>
        <dbReference type="ARBA" id="ARBA00022741"/>
    </source>
</evidence>
<comment type="catalytic activity">
    <reaction evidence="1 16">
        <text>(R)-pantothenate + ATP = (R)-4'-phosphopantothenate + ADP + H(+)</text>
        <dbReference type="Rhea" id="RHEA:16373"/>
        <dbReference type="ChEBI" id="CHEBI:10986"/>
        <dbReference type="ChEBI" id="CHEBI:15378"/>
        <dbReference type="ChEBI" id="CHEBI:29032"/>
        <dbReference type="ChEBI" id="CHEBI:30616"/>
        <dbReference type="ChEBI" id="CHEBI:456216"/>
        <dbReference type="EC" id="2.7.1.33"/>
    </reaction>
</comment>
<dbReference type="GO" id="GO:0005524">
    <property type="term" value="F:ATP binding"/>
    <property type="evidence" value="ECO:0007669"/>
    <property type="project" value="UniProtKB-UniRule"/>
</dbReference>
<dbReference type="CDD" id="cd24015">
    <property type="entry name" value="ASKHA_NBD_PanK-III"/>
    <property type="match status" value="1"/>
</dbReference>
<feature type="binding site" evidence="16">
    <location>
        <begin position="6"/>
        <end position="13"/>
    </location>
    <ligand>
        <name>ATP</name>
        <dbReference type="ChEBI" id="CHEBI:30616"/>
    </ligand>
</feature>
<keyword evidence="12 16" id="KW-0630">Potassium</keyword>
<keyword evidence="7 16" id="KW-0963">Cytoplasm</keyword>
<keyword evidence="8 16" id="KW-0808">Transferase</keyword>
<comment type="pathway">
    <text evidence="4 16">Cofactor biosynthesis; coenzyme A biosynthesis; CoA from (R)-pantothenate: step 1/5.</text>
</comment>
<evidence type="ECO:0000256" key="13">
    <source>
        <dbReference type="ARBA" id="ARBA00022993"/>
    </source>
</evidence>
<evidence type="ECO:0000256" key="5">
    <source>
        <dbReference type="ARBA" id="ARBA00011738"/>
    </source>
</evidence>
<evidence type="ECO:0000256" key="11">
    <source>
        <dbReference type="ARBA" id="ARBA00022840"/>
    </source>
</evidence>
<evidence type="ECO:0000313" key="18">
    <source>
        <dbReference type="Proteomes" id="UP000182360"/>
    </source>
</evidence>
<proteinExistence type="inferred from homology"/>
<accession>A0A1H9GID1</accession>
<protein>
    <recommendedName>
        <fullName evidence="15 16">Type III pantothenate kinase</fullName>
        <ecNumber evidence="6 16">2.7.1.33</ecNumber>
    </recommendedName>
    <alternativeName>
        <fullName evidence="16">PanK-III</fullName>
    </alternativeName>
    <alternativeName>
        <fullName evidence="16">Pantothenic acid kinase</fullName>
    </alternativeName>
</protein>
<reference evidence="17 18" key="1">
    <citation type="submission" date="2016-10" db="EMBL/GenBank/DDBJ databases">
        <authorList>
            <person name="de Groot N.N."/>
        </authorList>
    </citation>
    <scope>NUCLEOTIDE SEQUENCE [LARGE SCALE GENOMIC DNA]</scope>
    <source>
        <strain evidence="17 18">B25</strain>
    </source>
</reference>
<feature type="binding site" evidence="16">
    <location>
        <position position="133"/>
    </location>
    <ligand>
        <name>ATP</name>
        <dbReference type="ChEBI" id="CHEBI:30616"/>
    </ligand>
</feature>
<gene>
    <name evidence="16" type="primary">coaX</name>
    <name evidence="17" type="ORF">SAMN04487977_10511</name>
</gene>
<feature type="binding site" evidence="16">
    <location>
        <position position="130"/>
    </location>
    <ligand>
        <name>K(+)</name>
        <dbReference type="ChEBI" id="CHEBI:29103"/>
    </ligand>
</feature>
<evidence type="ECO:0000256" key="15">
    <source>
        <dbReference type="ARBA" id="ARBA00040883"/>
    </source>
</evidence>
<evidence type="ECO:0000256" key="1">
    <source>
        <dbReference type="ARBA" id="ARBA00001206"/>
    </source>
</evidence>
<dbReference type="NCBIfam" id="TIGR00671">
    <property type="entry name" value="baf"/>
    <property type="match status" value="1"/>
</dbReference>
<dbReference type="Proteomes" id="UP000182360">
    <property type="component" value="Unassembled WGS sequence"/>
</dbReference>
<feature type="active site" description="Proton acceptor" evidence="16">
    <location>
        <position position="109"/>
    </location>
</feature>
<dbReference type="AlphaFoldDB" id="A0A1H9GID1"/>
<dbReference type="SUPFAM" id="SSF53067">
    <property type="entry name" value="Actin-like ATPase domain"/>
    <property type="match status" value="2"/>
</dbReference>
<dbReference type="GO" id="GO:0004594">
    <property type="term" value="F:pantothenate kinase activity"/>
    <property type="evidence" value="ECO:0007669"/>
    <property type="project" value="UniProtKB-UniRule"/>
</dbReference>